<accession>A0A507DVB2</accession>
<dbReference type="PANTHER" id="PTHR21705:SF11">
    <property type="entry name" value="FHIP FAMILY PROTEIN CG3558"/>
    <property type="match status" value="1"/>
</dbReference>
<dbReference type="STRING" id="109895.A0A507DVB2"/>
<proteinExistence type="inferred from homology"/>
<dbReference type="EMBL" id="QEAQ01000099">
    <property type="protein sequence ID" value="TPX55699.1"/>
    <property type="molecule type" value="Genomic_DNA"/>
</dbReference>
<comment type="caution">
    <text evidence="3">The sequence shown here is derived from an EMBL/GenBank/DDBJ whole genome shotgun (WGS) entry which is preliminary data.</text>
</comment>
<dbReference type="Proteomes" id="UP000318582">
    <property type="component" value="Unassembled WGS sequence"/>
</dbReference>
<dbReference type="AlphaFoldDB" id="A0A507DVB2"/>
<evidence type="ECO:0000259" key="2">
    <source>
        <dbReference type="Pfam" id="PF19314"/>
    </source>
</evidence>
<sequence>MDYFTKLKSKIDKLATPRRATGNLLHKFQICWDAIQYELQSDNNDTRTVDKTDIPSSLQQMLDILLKEQRLLETGSISANSCAEMFLNTDLLGQLVTLSAKDTPLGFRREVISTVSALISLLEGQSLFHKSVNGAIRVLIRDALVERNPKYETEMLELESNIATKIKELPSLLNLFFTKKSERPKNVPAEDHAVVDGEGDAPIGGMVGAAPSNNSAGGTHETDYEFPLFDHLMRYLNTEGRHGDVARMSSSLLLDVGNADMEEYLSQSDFVITVVAGLGGLFSQLPPQLPDAVASRPRRQGYASVTFTRDVESLQNLVAFAQGVVARWPDADISREIQRGFANIFLDHAVKPQLMTASDFDGTTVAVLFYIRKMLSSIPADGQIADILVQFLLCGDDNGQSGTSRDVGEEENPVLMEDVELQVRDVLISKLNSLSEPVVTGILRLFHMLLSNNHGRALPLLMEALNQPSEQQQQDGNDKGKSVPLLDPQQQSVVVRQWFGLIVNGQNEPAFENTLEAYLEDAEISANSITATTSSLFSPHAISPTQLDRDPTLQKLLDKMSTFFSQSPAINLALTGVLALLAASPALAPYLFAADFLFTPTIAAGTDSQASPPTHPSLYTIFLRLHAEIDSHRAVIGDAAFEVRMEYAAAHMSPLAPSTASPHDPWSASDYTEGLDADELLDQQFWKNVLVLNEFAKELVAVLLLAEGMGQHHIDFV</sequence>
<evidence type="ECO:0000256" key="1">
    <source>
        <dbReference type="ARBA" id="ARBA00024336"/>
    </source>
</evidence>
<name>A0A507DVB2_9FUNG</name>
<evidence type="ECO:0000313" key="3">
    <source>
        <dbReference type="EMBL" id="TPX55699.1"/>
    </source>
</evidence>
<dbReference type="Pfam" id="PF19314">
    <property type="entry name" value="DUF5917"/>
    <property type="match status" value="1"/>
</dbReference>
<keyword evidence="4" id="KW-1185">Reference proteome</keyword>
<protein>
    <recommendedName>
        <fullName evidence="2">FHF complex subunit HOOK-interacting protein C-terminal domain-containing protein</fullName>
    </recommendedName>
</protein>
<dbReference type="InterPro" id="IPR045669">
    <property type="entry name" value="FHIP_C"/>
</dbReference>
<organism evidence="3 4">
    <name type="scientific">Powellomyces hirtus</name>
    <dbReference type="NCBI Taxonomy" id="109895"/>
    <lineage>
        <taxon>Eukaryota</taxon>
        <taxon>Fungi</taxon>
        <taxon>Fungi incertae sedis</taxon>
        <taxon>Chytridiomycota</taxon>
        <taxon>Chytridiomycota incertae sedis</taxon>
        <taxon>Chytridiomycetes</taxon>
        <taxon>Spizellomycetales</taxon>
        <taxon>Powellomycetaceae</taxon>
        <taxon>Powellomyces</taxon>
    </lineage>
</organism>
<reference evidence="3 4" key="1">
    <citation type="journal article" date="2019" name="Sci. Rep.">
        <title>Comparative genomics of chytrid fungi reveal insights into the obligate biotrophic and pathogenic lifestyle of Synchytrium endobioticum.</title>
        <authorList>
            <person name="van de Vossenberg B.T.L.H."/>
            <person name="Warris S."/>
            <person name="Nguyen H.D.T."/>
            <person name="van Gent-Pelzer M.P.E."/>
            <person name="Joly D.L."/>
            <person name="van de Geest H.C."/>
            <person name="Bonants P.J.M."/>
            <person name="Smith D.S."/>
            <person name="Levesque C.A."/>
            <person name="van der Lee T.A.J."/>
        </authorList>
    </citation>
    <scope>NUCLEOTIDE SEQUENCE [LARGE SCALE GENOMIC DNA]</scope>
    <source>
        <strain evidence="3 4">CBS 809.83</strain>
    </source>
</reference>
<gene>
    <name evidence="3" type="ORF">PhCBS80983_g05120</name>
</gene>
<feature type="domain" description="FHF complex subunit HOOK-interacting protein C-terminal" evidence="2">
    <location>
        <begin position="550"/>
        <end position="646"/>
    </location>
</feature>
<dbReference type="InterPro" id="IPR019384">
    <property type="entry name" value="FHIP"/>
</dbReference>
<dbReference type="PANTHER" id="PTHR21705">
    <property type="entry name" value="RAI16 PROTEIN-RELATED"/>
    <property type="match status" value="1"/>
</dbReference>
<dbReference type="Pfam" id="PF10257">
    <property type="entry name" value="RAI16-like"/>
    <property type="match status" value="1"/>
</dbReference>
<comment type="similarity">
    <text evidence="1">Belongs to the FHIP family.</text>
</comment>
<evidence type="ECO:0000313" key="4">
    <source>
        <dbReference type="Proteomes" id="UP000318582"/>
    </source>
</evidence>